<organism evidence="6 7">
    <name type="scientific">Alicyclobacillus vulcanalis</name>
    <dbReference type="NCBI Taxonomy" id="252246"/>
    <lineage>
        <taxon>Bacteria</taxon>
        <taxon>Bacillati</taxon>
        <taxon>Bacillota</taxon>
        <taxon>Bacilli</taxon>
        <taxon>Bacillales</taxon>
        <taxon>Alicyclobacillaceae</taxon>
        <taxon>Alicyclobacillus</taxon>
    </lineage>
</organism>
<evidence type="ECO:0000256" key="5">
    <source>
        <dbReference type="ARBA" id="ARBA00023014"/>
    </source>
</evidence>
<keyword evidence="3" id="KW-0560">Oxidoreductase</keyword>
<keyword evidence="5" id="KW-0411">Iron-sulfur</keyword>
<accession>A0A1N7NFC3</accession>
<evidence type="ECO:0000256" key="1">
    <source>
        <dbReference type="ARBA" id="ARBA00022485"/>
    </source>
</evidence>
<dbReference type="OrthoDB" id="9777740at2"/>
<keyword evidence="4" id="KW-0408">Iron</keyword>
<name>A0A1N7NFC3_9BACL</name>
<sequence length="421" mass="44986">MSQQTLRYDVVVVGGGSAGVAAAVGAASLGAKTLVVERNPYFGGAATHASVLTICGLYAQREPLEPVVGGVGRRLLEKLDEIGKYYGPVRNPGSGNVIVPLDAEGTKFALDQLVLEAAVDVRLHTTVVGCEVERDRIRTIQCFHHGGVFTVEATAFVDASGEADLAFLSGNGVRYGDDEGRVQAGTLVMQFGGVSPDVQLHRHQFTAAVWQAKRQGDTVLTKDRGMVVRLPGSQNVLALFADESVNGLDSASLTQAEMSARRQAWAYLEAFRQHVPGFKDAYLVSTGPSIGIRETRHVDGLYRLTGEEVLNAAKFEDAIARGGWPVEVHQPGEPPRYQHIRDRAYYEIPLRSLKARDRANLWCAGRVIDCDPTAFASARVMGTALATGHAAGVAAALQASYGALPQSAAVRAELLRQGALI</sequence>
<dbReference type="EMBL" id="FTOO01000008">
    <property type="protein sequence ID" value="SIS97103.1"/>
    <property type="molecule type" value="Genomic_DNA"/>
</dbReference>
<dbReference type="InterPro" id="IPR039650">
    <property type="entry name" value="HdrA-like"/>
</dbReference>
<dbReference type="InterPro" id="IPR036188">
    <property type="entry name" value="FAD/NAD-bd_sf"/>
</dbReference>
<dbReference type="STRING" id="252246.SAMN05421799_10886"/>
<dbReference type="GO" id="GO:0051539">
    <property type="term" value="F:4 iron, 4 sulfur cluster binding"/>
    <property type="evidence" value="ECO:0007669"/>
    <property type="project" value="UniProtKB-KW"/>
</dbReference>
<dbReference type="Gene3D" id="3.50.50.60">
    <property type="entry name" value="FAD/NAD(P)-binding domain"/>
    <property type="match status" value="1"/>
</dbReference>
<dbReference type="SUPFAM" id="SSF51905">
    <property type="entry name" value="FAD/NAD(P)-binding domain"/>
    <property type="match status" value="1"/>
</dbReference>
<dbReference type="Pfam" id="PF12831">
    <property type="entry name" value="FAD_oxidored"/>
    <property type="match status" value="1"/>
</dbReference>
<dbReference type="AlphaFoldDB" id="A0A1N7NFC3"/>
<dbReference type="Proteomes" id="UP000186156">
    <property type="component" value="Unassembled WGS sequence"/>
</dbReference>
<evidence type="ECO:0000313" key="6">
    <source>
        <dbReference type="EMBL" id="SIS97103.1"/>
    </source>
</evidence>
<dbReference type="GO" id="GO:0046872">
    <property type="term" value="F:metal ion binding"/>
    <property type="evidence" value="ECO:0007669"/>
    <property type="project" value="UniProtKB-KW"/>
</dbReference>
<evidence type="ECO:0000256" key="2">
    <source>
        <dbReference type="ARBA" id="ARBA00022723"/>
    </source>
</evidence>
<protein>
    <submittedName>
        <fullName evidence="6">FAD dependent oxidoreductase</fullName>
    </submittedName>
</protein>
<evidence type="ECO:0000313" key="7">
    <source>
        <dbReference type="Proteomes" id="UP000186156"/>
    </source>
</evidence>
<gene>
    <name evidence="6" type="ORF">SAMN05421799_10886</name>
</gene>
<keyword evidence="1" id="KW-0004">4Fe-4S</keyword>
<dbReference type="RefSeq" id="WP_084182567.1">
    <property type="nucleotide sequence ID" value="NZ_FTOO01000008.1"/>
</dbReference>
<keyword evidence="7" id="KW-1185">Reference proteome</keyword>
<dbReference type="PANTHER" id="PTHR43498:SF1">
    <property type="entry name" value="COB--COM HETERODISULFIDE REDUCTASE IRON-SULFUR SUBUNIT A"/>
    <property type="match status" value="1"/>
</dbReference>
<reference evidence="7" key="1">
    <citation type="submission" date="2017-01" db="EMBL/GenBank/DDBJ databases">
        <authorList>
            <person name="Varghese N."/>
            <person name="Submissions S."/>
        </authorList>
    </citation>
    <scope>NUCLEOTIDE SEQUENCE [LARGE SCALE GENOMIC DNA]</scope>
    <source>
        <strain evidence="7">DSM 16176</strain>
    </source>
</reference>
<proteinExistence type="predicted"/>
<evidence type="ECO:0000256" key="4">
    <source>
        <dbReference type="ARBA" id="ARBA00023004"/>
    </source>
</evidence>
<keyword evidence="2" id="KW-0479">Metal-binding</keyword>
<evidence type="ECO:0000256" key="3">
    <source>
        <dbReference type="ARBA" id="ARBA00023002"/>
    </source>
</evidence>
<dbReference type="PANTHER" id="PTHR43498">
    <property type="entry name" value="FERREDOXIN:COB-COM HETERODISULFIDE REDUCTASE SUBUNIT A"/>
    <property type="match status" value="1"/>
</dbReference>
<dbReference type="GO" id="GO:0016491">
    <property type="term" value="F:oxidoreductase activity"/>
    <property type="evidence" value="ECO:0007669"/>
    <property type="project" value="UniProtKB-KW"/>
</dbReference>